<evidence type="ECO:0000313" key="2">
    <source>
        <dbReference type="EMBL" id="KXO10711.1"/>
    </source>
</evidence>
<dbReference type="AlphaFoldDB" id="A0A137SG06"/>
<dbReference type="Gene3D" id="1.10.3210.10">
    <property type="entry name" value="Hypothetical protein af1432"/>
    <property type="match status" value="1"/>
</dbReference>
<proteinExistence type="predicted"/>
<dbReference type="SUPFAM" id="SSF109604">
    <property type="entry name" value="HD-domain/PDEase-like"/>
    <property type="match status" value="1"/>
</dbReference>
<dbReference type="InterPro" id="IPR037522">
    <property type="entry name" value="HD_GYP_dom"/>
</dbReference>
<comment type="caution">
    <text evidence="3">The sequence shown here is derived from an EMBL/GenBank/DDBJ whole genome shotgun (WGS) entry which is preliminary data.</text>
</comment>
<dbReference type="PATRIC" id="fig|1306954.6.peg.2372"/>
<dbReference type="PROSITE" id="PS51832">
    <property type="entry name" value="HD_GYP"/>
    <property type="match status" value="1"/>
</dbReference>
<sequence length="416" mass="46436">MHHKSVSVSILNTQAYAGFDVRILKEVFRRTRIALRHLGIFKLDSLIRIAPGALTIGRPLPWDVFDADGNVLLRQGYVIQTNTQLEQLFERGRFKPRKIERKKEKIQEDQRQRNPFADYADLLATLEATLNAITSEDPSAQKRLLGLARMLERTCQEAPEASLALVHLYSIGPTIHEQILFYGILCHFTARAFGLDEKRTSVLTAAALTANLALVPVADQLNASTRVLTDDQRAVIRKHPHRSIQALTSAGITNKLLLKIIAQHHEQADGSGYPEGLSGTDILPEAEILALSERYVAMITKRAYRNRMTITAARKLIATLGDGKVRPAIPRSLLQVLGEYPPGMLVRLDNNEVGVVTGRAVRARGPFVKAIFGPRGNRYSGTFERDTSVPEYNIQGAEEPEEMPSMDFSLLWGFRN</sequence>
<name>A0A137SG06_9GAMM</name>
<reference evidence="3" key="2">
    <citation type="submission" date="2015-12" db="EMBL/GenBank/DDBJ databases">
        <authorList>
            <person name="Shamseldin A."/>
            <person name="Moawad H."/>
            <person name="Abd El-Rahim W.M."/>
            <person name="Sadowsky M.J."/>
        </authorList>
    </citation>
    <scope>NUCLEOTIDE SEQUENCE [LARGE SCALE GENOMIC DNA]</scope>
    <source>
        <strain evidence="3">LAMA 842</strain>
    </source>
</reference>
<dbReference type="PANTHER" id="PTHR43155:SF2">
    <property type="entry name" value="CYCLIC DI-GMP PHOSPHODIESTERASE PA4108"/>
    <property type="match status" value="1"/>
</dbReference>
<reference evidence="4" key="1">
    <citation type="submission" date="2015-12" db="EMBL/GenBank/DDBJ databases">
        <authorList>
            <person name="Lima A."/>
            <person name="Farahani Zayas N."/>
            <person name="Castro Da Silva M.A."/>
            <person name="Cabral A."/>
            <person name="Pessatti M.L."/>
        </authorList>
    </citation>
    <scope>NUCLEOTIDE SEQUENCE [LARGE SCALE GENOMIC DNA]</scope>
    <source>
        <strain evidence="4">LAMA 842</strain>
    </source>
</reference>
<gene>
    <name evidence="2" type="ORF">J122_1327</name>
    <name evidence="3" type="ORF">J122_820</name>
</gene>
<dbReference type="PANTHER" id="PTHR43155">
    <property type="entry name" value="CYCLIC DI-GMP PHOSPHODIESTERASE PA4108-RELATED"/>
    <property type="match status" value="1"/>
</dbReference>
<evidence type="ECO:0000313" key="4">
    <source>
        <dbReference type="Proteomes" id="UP000070282"/>
    </source>
</evidence>
<protein>
    <submittedName>
        <fullName evidence="3">HD-GYP domain</fullName>
    </submittedName>
</protein>
<feature type="domain" description="HD-GYP" evidence="1">
    <location>
        <begin position="151"/>
        <end position="349"/>
    </location>
</feature>
<dbReference type="EMBL" id="LOCO01000005">
    <property type="protein sequence ID" value="KXO10711.1"/>
    <property type="molecule type" value="Genomic_DNA"/>
</dbReference>
<dbReference type="EMBL" id="LOCO01000003">
    <property type="protein sequence ID" value="KXO11375.1"/>
    <property type="molecule type" value="Genomic_DNA"/>
</dbReference>
<keyword evidence="4" id="KW-1185">Reference proteome</keyword>
<dbReference type="Pfam" id="PF13487">
    <property type="entry name" value="HD_5"/>
    <property type="match status" value="1"/>
</dbReference>
<evidence type="ECO:0000313" key="3">
    <source>
        <dbReference type="EMBL" id="KXO11375.1"/>
    </source>
</evidence>
<dbReference type="GO" id="GO:0008081">
    <property type="term" value="F:phosphoric diester hydrolase activity"/>
    <property type="evidence" value="ECO:0007669"/>
    <property type="project" value="UniProtKB-ARBA"/>
</dbReference>
<dbReference type="Proteomes" id="UP000070282">
    <property type="component" value="Unassembled WGS sequence"/>
</dbReference>
<dbReference type="InterPro" id="IPR003607">
    <property type="entry name" value="HD/PDEase_dom"/>
</dbReference>
<dbReference type="CDD" id="cd00077">
    <property type="entry name" value="HDc"/>
    <property type="match status" value="1"/>
</dbReference>
<accession>A0A137SG06</accession>
<organism evidence="3 4">
    <name type="scientific">Marinobacter excellens LAMA 842</name>
    <dbReference type="NCBI Taxonomy" id="1306954"/>
    <lineage>
        <taxon>Bacteria</taxon>
        <taxon>Pseudomonadati</taxon>
        <taxon>Pseudomonadota</taxon>
        <taxon>Gammaproteobacteria</taxon>
        <taxon>Pseudomonadales</taxon>
        <taxon>Marinobacteraceae</taxon>
        <taxon>Marinobacter</taxon>
    </lineage>
</organism>
<evidence type="ECO:0000259" key="1">
    <source>
        <dbReference type="PROSITE" id="PS51832"/>
    </source>
</evidence>